<dbReference type="GO" id="GO:0000329">
    <property type="term" value="C:fungal-type vacuole membrane"/>
    <property type="evidence" value="ECO:0007669"/>
    <property type="project" value="TreeGrafter"/>
</dbReference>
<dbReference type="EMBL" id="CAJVPL010000355">
    <property type="protein sequence ID" value="CAG8487147.1"/>
    <property type="molecule type" value="Genomic_DNA"/>
</dbReference>
<evidence type="ECO:0000256" key="7">
    <source>
        <dbReference type="SAM" id="Phobius"/>
    </source>
</evidence>
<feature type="transmembrane region" description="Helical" evidence="7">
    <location>
        <begin position="161"/>
        <end position="185"/>
    </location>
</feature>
<evidence type="ECO:0000256" key="1">
    <source>
        <dbReference type="ARBA" id="ARBA00004141"/>
    </source>
</evidence>
<feature type="transmembrane region" description="Helical" evidence="7">
    <location>
        <begin position="415"/>
        <end position="438"/>
    </location>
</feature>
<dbReference type="PANTHER" id="PTHR10332:SF88">
    <property type="entry name" value="EQUILIBRATIVE NUCLEOSIDE TRANSPORTER 1, ISOFORM A"/>
    <property type="match status" value="1"/>
</dbReference>
<evidence type="ECO:0000256" key="6">
    <source>
        <dbReference type="ARBA" id="ARBA00023136"/>
    </source>
</evidence>
<feature type="transmembrane region" description="Helical" evidence="7">
    <location>
        <begin position="238"/>
        <end position="262"/>
    </location>
</feature>
<evidence type="ECO:0000256" key="3">
    <source>
        <dbReference type="ARBA" id="ARBA00022448"/>
    </source>
</evidence>
<dbReference type="Proteomes" id="UP000789831">
    <property type="component" value="Unassembled WGS sequence"/>
</dbReference>
<feature type="transmembrane region" description="Helical" evidence="7">
    <location>
        <begin position="132"/>
        <end position="155"/>
    </location>
</feature>
<gene>
    <name evidence="8" type="ORF">AGERDE_LOCUS3548</name>
</gene>
<dbReference type="OrthoDB" id="10261753at2759"/>
<keyword evidence="3" id="KW-0813">Transport</keyword>
<dbReference type="GO" id="GO:0015205">
    <property type="term" value="F:nucleobase transmembrane transporter activity"/>
    <property type="evidence" value="ECO:0007669"/>
    <property type="project" value="TreeGrafter"/>
</dbReference>
<dbReference type="AlphaFoldDB" id="A0A9N8ZBC9"/>
<feature type="transmembrane region" description="Helical" evidence="7">
    <location>
        <begin position="382"/>
        <end position="403"/>
    </location>
</feature>
<evidence type="ECO:0000256" key="4">
    <source>
        <dbReference type="ARBA" id="ARBA00022692"/>
    </source>
</evidence>
<dbReference type="InterPro" id="IPR002259">
    <property type="entry name" value="Eqnu_transpt"/>
</dbReference>
<feature type="transmembrane region" description="Helical" evidence="7">
    <location>
        <begin position="197"/>
        <end position="218"/>
    </location>
</feature>
<organism evidence="8 9">
    <name type="scientific">Ambispora gerdemannii</name>
    <dbReference type="NCBI Taxonomy" id="144530"/>
    <lineage>
        <taxon>Eukaryota</taxon>
        <taxon>Fungi</taxon>
        <taxon>Fungi incertae sedis</taxon>
        <taxon>Mucoromycota</taxon>
        <taxon>Glomeromycotina</taxon>
        <taxon>Glomeromycetes</taxon>
        <taxon>Archaeosporales</taxon>
        <taxon>Ambisporaceae</taxon>
        <taxon>Ambispora</taxon>
    </lineage>
</organism>
<accession>A0A9N8ZBC9</accession>
<protein>
    <submittedName>
        <fullName evidence="8">8081_t:CDS:1</fullName>
    </submittedName>
</protein>
<evidence type="ECO:0000313" key="9">
    <source>
        <dbReference type="Proteomes" id="UP000789831"/>
    </source>
</evidence>
<evidence type="ECO:0000256" key="5">
    <source>
        <dbReference type="ARBA" id="ARBA00022989"/>
    </source>
</evidence>
<dbReference type="GO" id="GO:0034257">
    <property type="term" value="F:nicotinamide riboside transmembrane transporter activity"/>
    <property type="evidence" value="ECO:0007669"/>
    <property type="project" value="TreeGrafter"/>
</dbReference>
<comment type="subcellular location">
    <subcellularLocation>
        <location evidence="1">Membrane</location>
        <topology evidence="1">Multi-pass membrane protein</topology>
    </subcellularLocation>
</comment>
<dbReference type="PIRSF" id="PIRSF016379">
    <property type="entry name" value="ENT"/>
    <property type="match status" value="1"/>
</dbReference>
<evidence type="ECO:0000256" key="2">
    <source>
        <dbReference type="ARBA" id="ARBA00007965"/>
    </source>
</evidence>
<dbReference type="Pfam" id="PF01733">
    <property type="entry name" value="Nucleoside_tran"/>
    <property type="match status" value="1"/>
</dbReference>
<dbReference type="InterPro" id="IPR036259">
    <property type="entry name" value="MFS_trans_sf"/>
</dbReference>
<keyword evidence="9" id="KW-1185">Reference proteome</keyword>
<evidence type="ECO:0000313" key="8">
    <source>
        <dbReference type="EMBL" id="CAG8487147.1"/>
    </source>
</evidence>
<feature type="transmembrane region" description="Helical" evidence="7">
    <location>
        <begin position="99"/>
        <end position="120"/>
    </location>
</feature>
<feature type="transmembrane region" description="Helical" evidence="7">
    <location>
        <begin position="303"/>
        <end position="324"/>
    </location>
</feature>
<feature type="transmembrane region" description="Helical" evidence="7">
    <location>
        <begin position="450"/>
        <end position="473"/>
    </location>
</feature>
<keyword evidence="4 7" id="KW-0812">Transmembrane</keyword>
<comment type="caution">
    <text evidence="8">The sequence shown here is derived from an EMBL/GenBank/DDBJ whole genome shotgun (WGS) entry which is preliminary data.</text>
</comment>
<name>A0A9N8ZBC9_9GLOM</name>
<feature type="transmembrane region" description="Helical" evidence="7">
    <location>
        <begin position="60"/>
        <end position="79"/>
    </location>
</feature>
<keyword evidence="5 7" id="KW-1133">Transmembrane helix</keyword>
<dbReference type="PANTHER" id="PTHR10332">
    <property type="entry name" value="EQUILIBRATIVE NUCLEOSIDE TRANSPORTER"/>
    <property type="match status" value="1"/>
</dbReference>
<keyword evidence="6 7" id="KW-0472">Membrane</keyword>
<comment type="similarity">
    <text evidence="2">Belongs to the SLC29A/ENT transporter (TC 2.A.57) family.</text>
</comment>
<feature type="transmembrane region" description="Helical" evidence="7">
    <location>
        <begin position="344"/>
        <end position="361"/>
    </location>
</feature>
<sequence>MASLVKFIYDKFLVVNSRHPQYEPIRSGTPIVGQENQDDDLMRGGLSNIPNNVPVDRYKLVYWIFLIQGLAMLLPWNAFITSSEFFRAKFSGSPYAHNFQNYFSIGFTLFNLIFFGQALYTQRKADIFRRIVFSLIINVLVFSSMAISTLCVDSFSPSGYFYFSMCMLLITGATTSWIQNGIFALASQFAPIHMQAVMSGQGVAGITVSITQIMAALATETSSNQEATPTLEDLTRGAKYYFVFTLAVAVAALISFSILIRLPTYHYYTFRSKQQSDVFDGTNSTDSSITEQARFLSKTLNRIPLLACAVLLAFVVTLALFPSITASIKSVVKPGDRQKFQQDYLFIPIHFLIFNGGDLIGRNLPGLDCLMIASQRKLAIFSLFRLIFVPIFLTCNVDAGNSVSQSFPLLIKNDMLYFSFLMLFAVTGGYLGSSVMMAGPQMVPDNERDIAGGILGFSLILGLVVGSAFSFLARAVICECNPFLS</sequence>
<dbReference type="GO" id="GO:0005886">
    <property type="term" value="C:plasma membrane"/>
    <property type="evidence" value="ECO:0007669"/>
    <property type="project" value="TreeGrafter"/>
</dbReference>
<proteinExistence type="inferred from homology"/>
<reference evidence="8" key="1">
    <citation type="submission" date="2021-06" db="EMBL/GenBank/DDBJ databases">
        <authorList>
            <person name="Kallberg Y."/>
            <person name="Tangrot J."/>
            <person name="Rosling A."/>
        </authorList>
    </citation>
    <scope>NUCLEOTIDE SEQUENCE</scope>
    <source>
        <strain evidence="8">MT106</strain>
    </source>
</reference>
<dbReference type="PRINTS" id="PR01130">
    <property type="entry name" value="DERENTRNSPRT"/>
</dbReference>
<dbReference type="SUPFAM" id="SSF103473">
    <property type="entry name" value="MFS general substrate transporter"/>
    <property type="match status" value="1"/>
</dbReference>